<gene>
    <name evidence="1" type="ORF">AVDCRST_MAG93-7164</name>
</gene>
<reference evidence="1" key="1">
    <citation type="submission" date="2020-02" db="EMBL/GenBank/DDBJ databases">
        <authorList>
            <person name="Meier V. D."/>
        </authorList>
    </citation>
    <scope>NUCLEOTIDE SEQUENCE</scope>
    <source>
        <strain evidence="1">AVDCRST_MAG93</strain>
    </source>
</reference>
<name>A0A6J4M733_9CHLR</name>
<dbReference type="AlphaFoldDB" id="A0A6J4M733"/>
<proteinExistence type="predicted"/>
<feature type="non-terminal residue" evidence="1">
    <location>
        <position position="23"/>
    </location>
</feature>
<organism evidence="1">
    <name type="scientific">uncultured Chloroflexia bacterium</name>
    <dbReference type="NCBI Taxonomy" id="1672391"/>
    <lineage>
        <taxon>Bacteria</taxon>
        <taxon>Bacillati</taxon>
        <taxon>Chloroflexota</taxon>
        <taxon>Chloroflexia</taxon>
        <taxon>environmental samples</taxon>
    </lineage>
</organism>
<protein>
    <submittedName>
        <fullName evidence="1">Uncharacterized protein</fullName>
    </submittedName>
</protein>
<accession>A0A6J4M733</accession>
<feature type="non-terminal residue" evidence="1">
    <location>
        <position position="1"/>
    </location>
</feature>
<dbReference type="EMBL" id="CADCTR010002419">
    <property type="protein sequence ID" value="CAA9351982.1"/>
    <property type="molecule type" value="Genomic_DNA"/>
</dbReference>
<sequence length="23" mass="2519">RSNANQRCSVICDCGARRNGPQL</sequence>
<evidence type="ECO:0000313" key="1">
    <source>
        <dbReference type="EMBL" id="CAA9351982.1"/>
    </source>
</evidence>